<dbReference type="OrthoDB" id="506995at2759"/>
<feature type="non-terminal residue" evidence="1">
    <location>
        <position position="1"/>
    </location>
</feature>
<sequence length="144" mass="15763">KGMGLLRGEGFFQAFMAASKGNSIVYRSLEIMRDALYGDRARGKYLGPSALSEAYLEASNGTDYKSHPFPLIDGTRLLSEASLETRTDLSTLPKQVKPPGFESCTVETSACNFVVFDSNSAVYFYSRVLGTRWCGQVLDECSSS</sequence>
<dbReference type="EMBL" id="AGNL01016856">
    <property type="protein sequence ID" value="EJK64796.1"/>
    <property type="molecule type" value="Genomic_DNA"/>
</dbReference>
<comment type="caution">
    <text evidence="1">The sequence shown here is derived from an EMBL/GenBank/DDBJ whole genome shotgun (WGS) entry which is preliminary data.</text>
</comment>
<name>K0SUU4_THAOC</name>
<evidence type="ECO:0000313" key="2">
    <source>
        <dbReference type="Proteomes" id="UP000266841"/>
    </source>
</evidence>
<dbReference type="AlphaFoldDB" id="K0SUU4"/>
<organism evidence="1 2">
    <name type="scientific">Thalassiosira oceanica</name>
    <name type="common">Marine diatom</name>
    <dbReference type="NCBI Taxonomy" id="159749"/>
    <lineage>
        <taxon>Eukaryota</taxon>
        <taxon>Sar</taxon>
        <taxon>Stramenopiles</taxon>
        <taxon>Ochrophyta</taxon>
        <taxon>Bacillariophyta</taxon>
        <taxon>Coscinodiscophyceae</taxon>
        <taxon>Thalassiosirophycidae</taxon>
        <taxon>Thalassiosirales</taxon>
        <taxon>Thalassiosiraceae</taxon>
        <taxon>Thalassiosira</taxon>
    </lineage>
</organism>
<evidence type="ECO:0000313" key="1">
    <source>
        <dbReference type="EMBL" id="EJK64796.1"/>
    </source>
</evidence>
<protein>
    <submittedName>
        <fullName evidence="1">Uncharacterized protein</fullName>
    </submittedName>
</protein>
<reference evidence="1 2" key="1">
    <citation type="journal article" date="2012" name="Genome Biol.">
        <title>Genome and low-iron response of an oceanic diatom adapted to chronic iron limitation.</title>
        <authorList>
            <person name="Lommer M."/>
            <person name="Specht M."/>
            <person name="Roy A.S."/>
            <person name="Kraemer L."/>
            <person name="Andreson R."/>
            <person name="Gutowska M.A."/>
            <person name="Wolf J."/>
            <person name="Bergner S.V."/>
            <person name="Schilhabel M.B."/>
            <person name="Klostermeier U.C."/>
            <person name="Beiko R.G."/>
            <person name="Rosenstiel P."/>
            <person name="Hippler M."/>
            <person name="Laroche J."/>
        </authorList>
    </citation>
    <scope>NUCLEOTIDE SEQUENCE [LARGE SCALE GENOMIC DNA]</scope>
    <source>
        <strain evidence="1 2">CCMP1005</strain>
    </source>
</reference>
<keyword evidence="2" id="KW-1185">Reference proteome</keyword>
<dbReference type="Proteomes" id="UP000266841">
    <property type="component" value="Unassembled WGS sequence"/>
</dbReference>
<gene>
    <name evidence="1" type="ORF">THAOC_14432</name>
</gene>
<accession>K0SUU4</accession>
<proteinExistence type="predicted"/>